<dbReference type="PROSITE" id="PS51257">
    <property type="entry name" value="PROKAR_LIPOPROTEIN"/>
    <property type="match status" value="1"/>
</dbReference>
<dbReference type="Proteomes" id="UP000250166">
    <property type="component" value="Unassembled WGS sequence"/>
</dbReference>
<dbReference type="AlphaFoldDB" id="A0A2X3BPK8"/>
<dbReference type="SUPFAM" id="SSF159594">
    <property type="entry name" value="XCC0632-like"/>
    <property type="match status" value="1"/>
</dbReference>
<protein>
    <submittedName>
        <fullName evidence="1">Outer membrane protein</fullName>
    </submittedName>
</protein>
<dbReference type="Gene3D" id="3.40.50.10610">
    <property type="entry name" value="ABC-type transport auxiliary lipoprotein component"/>
    <property type="match status" value="1"/>
</dbReference>
<sequence length="219" mass="24177">MKQLHLLICLGLALAWSGCVEVKIKSSIPSVEYYDFGITSSTACVNPAKIRLDIHIPSHLNTTNIITRNNNQLKALPNTQWIDLPSHLLRSALESKALEKCVFFTSFGAEKKTIMLEILDLSLHNDDKTDNDKKTSEAVVKANLIIMSGVNMDIIYSKHISIQKPIDSNQDFAKSQNLATLQSAISQMVEEIIHQSINIQNTGAQSTNTANNTISGNTK</sequence>
<proteinExistence type="predicted"/>
<evidence type="ECO:0000313" key="1">
    <source>
        <dbReference type="EMBL" id="SQB98055.1"/>
    </source>
</evidence>
<dbReference type="EMBL" id="UAWL01000006">
    <property type="protein sequence ID" value="SQB98055.1"/>
    <property type="molecule type" value="Genomic_DNA"/>
</dbReference>
<evidence type="ECO:0000313" key="2">
    <source>
        <dbReference type="Proteomes" id="UP000250166"/>
    </source>
</evidence>
<reference evidence="1 2" key="1">
    <citation type="submission" date="2018-06" db="EMBL/GenBank/DDBJ databases">
        <authorList>
            <consortium name="Pathogen Informatics"/>
            <person name="Doyle S."/>
        </authorList>
    </citation>
    <scope>NUCLEOTIDE SEQUENCE [LARGE SCALE GENOMIC DNA]</scope>
    <source>
        <strain evidence="1 2">NCTC13102</strain>
    </source>
</reference>
<name>A0A2X3BPK8_9HELI</name>
<organism evidence="1 2">
    <name type="scientific">Helicobacter fennelliae</name>
    <dbReference type="NCBI Taxonomy" id="215"/>
    <lineage>
        <taxon>Bacteria</taxon>
        <taxon>Pseudomonadati</taxon>
        <taxon>Campylobacterota</taxon>
        <taxon>Epsilonproteobacteria</taxon>
        <taxon>Campylobacterales</taxon>
        <taxon>Helicobacteraceae</taxon>
        <taxon>Helicobacter</taxon>
    </lineage>
</organism>
<accession>A0A2X3BPK8</accession>
<gene>
    <name evidence="1" type="ORF">NCTC13102_00505</name>
</gene>
<dbReference type="RefSeq" id="WP_023946501.1">
    <property type="nucleotide sequence ID" value="NZ_JAERIV010000015.1"/>
</dbReference>